<proteinExistence type="predicted"/>
<name>A0AB36KA72_9GAMM</name>
<evidence type="ECO:0000313" key="2">
    <source>
        <dbReference type="Proteomes" id="UP000188726"/>
    </source>
</evidence>
<sequence length="286" mass="33938">MFYINYLQENLGIKKGSLLEEPALIFQRADEKIASERGHSDLAKKMKKAFINSRKEKGALDWVKEAEPRFLYWALIFMKKHKKDIHGALSRPMLIDRPNRVGRKIKTISEKELNDLSLDIKRIREEIENSFIFSEMSNTEVEDVNKLLVEEWLEIESDKRIVKWITDNEIQIEWAWDYLTYQHFFRDRLLRFLAKSDKKQALITGFDLLSENLDKKDLLILNMKRAWSQKKFRDKKSGKKPYSISLTETAKGMLDELADRKGMRINELVETLIREEGERYGFEIKD</sequence>
<evidence type="ECO:0008006" key="3">
    <source>
        <dbReference type="Google" id="ProtNLM"/>
    </source>
</evidence>
<protein>
    <recommendedName>
        <fullName evidence="3">CopG family transcriptional regulator</fullName>
    </recommendedName>
</protein>
<accession>A0AB36KA72</accession>
<organism evidence="1 2">
    <name type="scientific">Salinivibrio kushneri</name>
    <dbReference type="NCBI Taxonomy" id="1908198"/>
    <lineage>
        <taxon>Bacteria</taxon>
        <taxon>Pseudomonadati</taxon>
        <taxon>Pseudomonadota</taxon>
        <taxon>Gammaproteobacteria</taxon>
        <taxon>Vibrionales</taxon>
        <taxon>Vibrionaceae</taxon>
        <taxon>Salinivibrio</taxon>
    </lineage>
</organism>
<dbReference type="AlphaFoldDB" id="A0AB36KA72"/>
<evidence type="ECO:0000313" key="1">
    <source>
        <dbReference type="EMBL" id="OOE45902.1"/>
    </source>
</evidence>
<dbReference type="Proteomes" id="UP000188726">
    <property type="component" value="Unassembled WGS sequence"/>
</dbReference>
<comment type="caution">
    <text evidence="1">The sequence shown here is derived from an EMBL/GenBank/DDBJ whole genome shotgun (WGS) entry which is preliminary data.</text>
</comment>
<gene>
    <name evidence="1" type="ORF">BZG09_02330</name>
</gene>
<reference evidence="1 2" key="1">
    <citation type="journal article" date="2017" name="Genome Announc.">
        <title>Draft Genome Sequences of Salinivibrio proteolyticus, Salinivibrio sharmensis, Salinivibrio siamensis, Salinivibrio costicola subsp. alcaliphilus, Salinivibrio costicola subsp. vallismortis, and 29 New Isolates Belonging to the Genus Salinivibrio.</title>
        <authorList>
            <person name="Lopez-Hermoso C."/>
            <person name="de la Haba R.R."/>
            <person name="Sanchez-Porro C."/>
            <person name="Bayliss S.C."/>
            <person name="Feil E.J."/>
            <person name="Ventosa A."/>
        </authorList>
    </citation>
    <scope>NUCLEOTIDE SEQUENCE [LARGE SCALE GENOMIC DNA]</scope>
    <source>
        <strain evidence="1 2">IC202</strain>
    </source>
</reference>
<dbReference type="EMBL" id="MUEO01000004">
    <property type="protein sequence ID" value="OOE45902.1"/>
    <property type="molecule type" value="Genomic_DNA"/>
</dbReference>